<evidence type="ECO:0000256" key="1">
    <source>
        <dbReference type="ARBA" id="ARBA00022729"/>
    </source>
</evidence>
<reference evidence="6" key="1">
    <citation type="journal article" date="2019" name="Gigascience">
        <title>De novo genome assembly of the endangered Acer yangbiense, a plant species with extremely small populations endemic to Yunnan Province, China.</title>
        <authorList>
            <person name="Yang J."/>
            <person name="Wariss H.M."/>
            <person name="Tao L."/>
            <person name="Zhang R."/>
            <person name="Yun Q."/>
            <person name="Hollingsworth P."/>
            <person name="Dao Z."/>
            <person name="Luo G."/>
            <person name="Guo H."/>
            <person name="Ma Y."/>
            <person name="Sun W."/>
        </authorList>
    </citation>
    <scope>NUCLEOTIDE SEQUENCE [LARGE SCALE GENOMIC DNA]</scope>
    <source>
        <strain evidence="6">cv. Malutang</strain>
    </source>
</reference>
<name>A0A5C7GRN8_9ROSI</name>
<dbReference type="Pfam" id="PF01657">
    <property type="entry name" value="Stress-antifung"/>
    <property type="match status" value="2"/>
</dbReference>
<dbReference type="OrthoDB" id="4062651at2759"/>
<dbReference type="PANTHER" id="PTHR32099:SF31">
    <property type="entry name" value="PROTEIN KINASE DOMAIN-CONTAINING PROTEIN"/>
    <property type="match status" value="1"/>
</dbReference>
<gene>
    <name evidence="5" type="ORF">EZV62_026494</name>
</gene>
<dbReference type="PANTHER" id="PTHR32099">
    <property type="entry name" value="CYSTEINE-RICH REPEAT SECRETORY PROTEIN"/>
    <property type="match status" value="1"/>
</dbReference>
<sequence>MQESISTDHHLSSNNQSIMPLQPIPGAFVLILCAIFGLMSSITCQSTYNSHDCSGIATNNYISNLDSLLNSLSSKASTNTFYNDTSNGIYSLFLCRGDVSTATCQTCVKNASVIIRHRCPSNKTAIIWYDECMLRYSDTNFFGVFQTLPRLLMWNVGNTSTPEEKNYRALGLINSLIDSAPNTDLMFGKKENDGSQPGFAMLQCTRDINSSSCRSCLDTLTENMEKCCQKQRGWRLLSPSCFIRYEEYPFYQQPPAAPPPHVPQPTPIDEGKGGNNTTKIVIITLSTFVAVATAALLGFWYYSSSCRKKEQKGAHTEACLLINAVVQSISAWWIWNKGKGLELIDPNIVDDYPINEFRNEEIFLIN</sequence>
<feature type="transmembrane region" description="Helical" evidence="3">
    <location>
        <begin position="280"/>
        <end position="302"/>
    </location>
</feature>
<keyword evidence="3" id="KW-0472">Membrane</keyword>
<comment type="caution">
    <text evidence="5">The sequence shown here is derived from an EMBL/GenBank/DDBJ whole genome shotgun (WGS) entry which is preliminary data.</text>
</comment>
<dbReference type="InterPro" id="IPR038408">
    <property type="entry name" value="GNK2_sf"/>
</dbReference>
<evidence type="ECO:0000259" key="4">
    <source>
        <dbReference type="PROSITE" id="PS51473"/>
    </source>
</evidence>
<keyword evidence="3" id="KW-0812">Transmembrane</keyword>
<evidence type="ECO:0000313" key="5">
    <source>
        <dbReference type="EMBL" id="TXG47200.1"/>
    </source>
</evidence>
<evidence type="ECO:0000256" key="2">
    <source>
        <dbReference type="ARBA" id="ARBA00022737"/>
    </source>
</evidence>
<dbReference type="CDD" id="cd23509">
    <property type="entry name" value="Gnk2-like"/>
    <property type="match status" value="2"/>
</dbReference>
<keyword evidence="1" id="KW-0732">Signal</keyword>
<evidence type="ECO:0000256" key="3">
    <source>
        <dbReference type="SAM" id="Phobius"/>
    </source>
</evidence>
<dbReference type="Proteomes" id="UP000323000">
    <property type="component" value="Chromosome 13"/>
</dbReference>
<keyword evidence="6" id="KW-1185">Reference proteome</keyword>
<dbReference type="Gene3D" id="3.30.430.20">
    <property type="entry name" value="Gnk2 domain, C-X8-C-X2-C motif"/>
    <property type="match status" value="2"/>
</dbReference>
<protein>
    <recommendedName>
        <fullName evidence="4">Gnk2-homologous domain-containing protein</fullName>
    </recommendedName>
</protein>
<feature type="domain" description="Gnk2-homologous" evidence="4">
    <location>
        <begin position="41"/>
        <end position="141"/>
    </location>
</feature>
<evidence type="ECO:0000313" key="6">
    <source>
        <dbReference type="Proteomes" id="UP000323000"/>
    </source>
</evidence>
<feature type="domain" description="Gnk2-homologous" evidence="4">
    <location>
        <begin position="147"/>
        <end position="250"/>
    </location>
</feature>
<keyword evidence="3" id="KW-1133">Transmembrane helix</keyword>
<dbReference type="AlphaFoldDB" id="A0A5C7GRN8"/>
<dbReference type="InterPro" id="IPR002902">
    <property type="entry name" value="GNK2"/>
</dbReference>
<dbReference type="EMBL" id="VAHF01000013">
    <property type="protein sequence ID" value="TXG47200.1"/>
    <property type="molecule type" value="Genomic_DNA"/>
</dbReference>
<proteinExistence type="predicted"/>
<organism evidence="5 6">
    <name type="scientific">Acer yangbiense</name>
    <dbReference type="NCBI Taxonomy" id="1000413"/>
    <lineage>
        <taxon>Eukaryota</taxon>
        <taxon>Viridiplantae</taxon>
        <taxon>Streptophyta</taxon>
        <taxon>Embryophyta</taxon>
        <taxon>Tracheophyta</taxon>
        <taxon>Spermatophyta</taxon>
        <taxon>Magnoliopsida</taxon>
        <taxon>eudicotyledons</taxon>
        <taxon>Gunneridae</taxon>
        <taxon>Pentapetalae</taxon>
        <taxon>rosids</taxon>
        <taxon>malvids</taxon>
        <taxon>Sapindales</taxon>
        <taxon>Sapindaceae</taxon>
        <taxon>Hippocastanoideae</taxon>
        <taxon>Acereae</taxon>
        <taxon>Acer</taxon>
    </lineage>
</organism>
<keyword evidence="2" id="KW-0677">Repeat</keyword>
<dbReference type="PROSITE" id="PS51473">
    <property type="entry name" value="GNK2"/>
    <property type="match status" value="2"/>
</dbReference>
<feature type="transmembrane region" description="Helical" evidence="3">
    <location>
        <begin position="21"/>
        <end position="42"/>
    </location>
</feature>
<accession>A0A5C7GRN8</accession>